<comment type="catalytic activity">
    <reaction evidence="8">
        <text>tRNA(Glu) + L-glutamate + ATP = L-glutamyl-tRNA(Glu) + AMP + diphosphate</text>
        <dbReference type="Rhea" id="RHEA:23540"/>
        <dbReference type="Rhea" id="RHEA-COMP:9663"/>
        <dbReference type="Rhea" id="RHEA-COMP:9680"/>
        <dbReference type="ChEBI" id="CHEBI:29985"/>
        <dbReference type="ChEBI" id="CHEBI:30616"/>
        <dbReference type="ChEBI" id="CHEBI:33019"/>
        <dbReference type="ChEBI" id="CHEBI:78442"/>
        <dbReference type="ChEBI" id="CHEBI:78520"/>
        <dbReference type="ChEBI" id="CHEBI:456215"/>
        <dbReference type="EC" id="6.1.1.17"/>
    </reaction>
</comment>
<dbReference type="RefSeq" id="WP_090554905.1">
    <property type="nucleotide sequence ID" value="NZ_FNFP01000012.1"/>
</dbReference>
<dbReference type="InterPro" id="IPR004527">
    <property type="entry name" value="Glu-tRNA-ligase_bac/mito"/>
</dbReference>
<dbReference type="GO" id="GO:0005524">
    <property type="term" value="F:ATP binding"/>
    <property type="evidence" value="ECO:0007669"/>
    <property type="project" value="UniProtKB-UniRule"/>
</dbReference>
<dbReference type="PANTHER" id="PTHR43311:SF2">
    <property type="entry name" value="GLUTAMATE--TRNA LIGASE, MITOCHONDRIAL-RELATED"/>
    <property type="match status" value="1"/>
</dbReference>
<evidence type="ECO:0000313" key="11">
    <source>
        <dbReference type="EMBL" id="SDL26942.1"/>
    </source>
</evidence>
<dbReference type="NCBIfam" id="TIGR00464">
    <property type="entry name" value="gltX_bact"/>
    <property type="match status" value="1"/>
</dbReference>
<dbReference type="GO" id="GO:0006424">
    <property type="term" value="P:glutamyl-tRNA aminoacylation"/>
    <property type="evidence" value="ECO:0007669"/>
    <property type="project" value="UniProtKB-UniRule"/>
</dbReference>
<keyword evidence="7 8" id="KW-0030">Aminoacyl-tRNA synthetase</keyword>
<feature type="binding site" evidence="8">
    <location>
        <position position="260"/>
    </location>
    <ligand>
        <name>ATP</name>
        <dbReference type="ChEBI" id="CHEBI:30616"/>
    </ligand>
</feature>
<comment type="caution">
    <text evidence="8">Lacks conserved residue(s) required for the propagation of feature annotation.</text>
</comment>
<dbReference type="CDD" id="cd00808">
    <property type="entry name" value="GluRS_core"/>
    <property type="match status" value="1"/>
</dbReference>
<proteinExistence type="inferred from homology"/>
<comment type="function">
    <text evidence="8">Catalyzes the attachment of glutamate to tRNA(Glu) in a two-step reaction: glutamate is first activated by ATP to form Glu-AMP and then transferred to the acceptor end of tRNA(Glu).</text>
</comment>
<dbReference type="InterPro" id="IPR020752">
    <property type="entry name" value="Glu-tRNA-synth_I_codon-bd_sub1"/>
</dbReference>
<dbReference type="EMBL" id="FNFP01000012">
    <property type="protein sequence ID" value="SDL26942.1"/>
    <property type="molecule type" value="Genomic_DNA"/>
</dbReference>
<comment type="subunit">
    <text evidence="8">Monomer.</text>
</comment>
<evidence type="ECO:0000313" key="12">
    <source>
        <dbReference type="Proteomes" id="UP000198718"/>
    </source>
</evidence>
<dbReference type="PRINTS" id="PR00987">
    <property type="entry name" value="TRNASYNTHGLU"/>
</dbReference>
<dbReference type="InterPro" id="IPR000924">
    <property type="entry name" value="Glu/Gln-tRNA-synth"/>
</dbReference>
<organism evidence="11 12">
    <name type="scientific">Natronincola ferrireducens</name>
    <dbReference type="NCBI Taxonomy" id="393762"/>
    <lineage>
        <taxon>Bacteria</taxon>
        <taxon>Bacillati</taxon>
        <taxon>Bacillota</taxon>
        <taxon>Clostridia</taxon>
        <taxon>Peptostreptococcales</taxon>
        <taxon>Natronincolaceae</taxon>
        <taxon>Natronincola</taxon>
    </lineage>
</organism>
<dbReference type="GO" id="GO:0004818">
    <property type="term" value="F:glutamate-tRNA ligase activity"/>
    <property type="evidence" value="ECO:0007669"/>
    <property type="project" value="UniProtKB-UniRule"/>
</dbReference>
<dbReference type="GO" id="GO:0005737">
    <property type="term" value="C:cytoplasm"/>
    <property type="evidence" value="ECO:0007669"/>
    <property type="project" value="UniProtKB-SubCell"/>
</dbReference>
<dbReference type="PANTHER" id="PTHR43311">
    <property type="entry name" value="GLUTAMATE--TRNA LIGASE"/>
    <property type="match status" value="1"/>
</dbReference>
<gene>
    <name evidence="8" type="primary">gltX</name>
    <name evidence="11" type="ORF">SAMN05660472_02910</name>
</gene>
<feature type="domain" description="Aminoacyl-tRNA synthetase class I anticodon-binding" evidence="10">
    <location>
        <begin position="340"/>
        <end position="486"/>
    </location>
</feature>
<dbReference type="FunFam" id="3.40.50.620:FF:000045">
    <property type="entry name" value="Glutamate--tRNA ligase, mitochondrial"/>
    <property type="match status" value="1"/>
</dbReference>
<dbReference type="SUPFAM" id="SSF48163">
    <property type="entry name" value="An anticodon-binding domain of class I aminoacyl-tRNA synthetases"/>
    <property type="match status" value="1"/>
</dbReference>
<dbReference type="EC" id="6.1.1.17" evidence="8"/>
<evidence type="ECO:0000256" key="4">
    <source>
        <dbReference type="ARBA" id="ARBA00022741"/>
    </source>
</evidence>
<dbReference type="AlphaFoldDB" id="A0A1G9IP70"/>
<dbReference type="HAMAP" id="MF_00022">
    <property type="entry name" value="Glu_tRNA_synth_type1"/>
    <property type="match status" value="1"/>
</dbReference>
<dbReference type="Pfam" id="PF19269">
    <property type="entry name" value="Anticodon_2"/>
    <property type="match status" value="1"/>
</dbReference>
<keyword evidence="5 8" id="KW-0067">ATP-binding</keyword>
<dbReference type="Pfam" id="PF00749">
    <property type="entry name" value="tRNA-synt_1c"/>
    <property type="match status" value="1"/>
</dbReference>
<evidence type="ECO:0000256" key="2">
    <source>
        <dbReference type="ARBA" id="ARBA00022490"/>
    </source>
</evidence>
<name>A0A1G9IP70_9FIRM</name>
<evidence type="ECO:0000259" key="9">
    <source>
        <dbReference type="Pfam" id="PF00749"/>
    </source>
</evidence>
<feature type="short sequence motif" description="'HIGH' region" evidence="8">
    <location>
        <begin position="9"/>
        <end position="19"/>
    </location>
</feature>
<dbReference type="InterPro" id="IPR033910">
    <property type="entry name" value="GluRS_core"/>
</dbReference>
<evidence type="ECO:0000256" key="1">
    <source>
        <dbReference type="ARBA" id="ARBA00007894"/>
    </source>
</evidence>
<dbReference type="GO" id="GO:0000049">
    <property type="term" value="F:tRNA binding"/>
    <property type="evidence" value="ECO:0007669"/>
    <property type="project" value="InterPro"/>
</dbReference>
<feature type="short sequence motif" description="'KMSKS' region" evidence="8">
    <location>
        <begin position="257"/>
        <end position="261"/>
    </location>
</feature>
<dbReference type="InterPro" id="IPR049940">
    <property type="entry name" value="GluQ/Sye"/>
</dbReference>
<dbReference type="STRING" id="393762.SAMN05660472_02910"/>
<dbReference type="OrthoDB" id="9807503at2"/>
<dbReference type="Gene3D" id="1.10.8.70">
    <property type="entry name" value="Glutamate-tRNA synthetase, class I, anticodon-binding domain 1"/>
    <property type="match status" value="1"/>
</dbReference>
<evidence type="ECO:0000256" key="8">
    <source>
        <dbReference type="HAMAP-Rule" id="MF_00022"/>
    </source>
</evidence>
<dbReference type="SUPFAM" id="SSF52374">
    <property type="entry name" value="Nucleotidylyl transferase"/>
    <property type="match status" value="1"/>
</dbReference>
<sequence length="494" mass="57309">MSVRVRFAPSPTGFVHIGSLRTALYNYLLAKKHGGQYILRIEDTDQSRYVEGAIENLLESMEWAGVHHDEGITIENGILKEEGDYGPYVQSDRLAIYQEYIQKLLVKGDAYHCFCSKERLDEVREKQKTSGLTAKYDGHCRNLTEDEIQQKIEAGETYVIRLKLPENRDIAFNDAIRGKVVVNTDEVDDQVLIKSDGFPTYHFAVVVDDYLMKITHVIRGEEWLPSTPKHAYLYEVIGWKAPEFVHLPNILNTEKKKLSKRQGDVSVEDFKKKGYLPEALVNYIALIGWSPEENQEVFSMKELEEKFSLDRVSKSGGVFDVNKLNWMNNHYIKEAPIERIADLAIPYLIEAGYVTETEAKEKYDWLKDMVELVREKLSYMQEILQHVDIFFHQEVKLQDEEAQEILKLDHIHDLVDIFYNKISVEENLDITNIKKIFKEIQKEKGIKGPNLFKPIRVILTGKVHGPDLPLIIQLLGRQNSLYRIQYVKENFINE</sequence>
<dbReference type="Gene3D" id="1.10.10.350">
    <property type="match status" value="1"/>
</dbReference>
<evidence type="ECO:0000256" key="5">
    <source>
        <dbReference type="ARBA" id="ARBA00022840"/>
    </source>
</evidence>
<dbReference type="InterPro" id="IPR020751">
    <property type="entry name" value="aa-tRNA-synth_I_codon-bd_sub2"/>
</dbReference>
<comment type="similarity">
    <text evidence="1 8">Belongs to the class-I aminoacyl-tRNA synthetase family. Glutamate--tRNA ligase type 1 subfamily.</text>
</comment>
<keyword evidence="4 8" id="KW-0547">Nucleotide-binding</keyword>
<keyword evidence="12" id="KW-1185">Reference proteome</keyword>
<keyword evidence="6 8" id="KW-0648">Protein biosynthesis</keyword>
<keyword evidence="2 8" id="KW-0963">Cytoplasm</keyword>
<dbReference type="InterPro" id="IPR008925">
    <property type="entry name" value="aa_tRNA-synth_I_cd-bd_sf"/>
</dbReference>
<dbReference type="Gene3D" id="3.40.50.620">
    <property type="entry name" value="HUPs"/>
    <property type="match status" value="1"/>
</dbReference>
<accession>A0A1G9IP70</accession>
<dbReference type="InterPro" id="IPR014729">
    <property type="entry name" value="Rossmann-like_a/b/a_fold"/>
</dbReference>
<dbReference type="InterPro" id="IPR020058">
    <property type="entry name" value="Glu/Gln-tRNA-synth_Ib_cat-dom"/>
</dbReference>
<evidence type="ECO:0000256" key="6">
    <source>
        <dbReference type="ARBA" id="ARBA00022917"/>
    </source>
</evidence>
<evidence type="ECO:0000256" key="7">
    <source>
        <dbReference type="ARBA" id="ARBA00023146"/>
    </source>
</evidence>
<dbReference type="InterPro" id="IPR045462">
    <property type="entry name" value="aa-tRNA-synth_I_cd-bd"/>
</dbReference>
<evidence type="ECO:0000259" key="10">
    <source>
        <dbReference type="Pfam" id="PF19269"/>
    </source>
</evidence>
<comment type="subcellular location">
    <subcellularLocation>
        <location evidence="8">Cytoplasm</location>
    </subcellularLocation>
</comment>
<keyword evidence="3 8" id="KW-0436">Ligase</keyword>
<feature type="domain" description="Glutamyl/glutaminyl-tRNA synthetase class Ib catalytic" evidence="9">
    <location>
        <begin position="3"/>
        <end position="326"/>
    </location>
</feature>
<reference evidence="11 12" key="1">
    <citation type="submission" date="2016-10" db="EMBL/GenBank/DDBJ databases">
        <authorList>
            <person name="de Groot N.N."/>
        </authorList>
    </citation>
    <scope>NUCLEOTIDE SEQUENCE [LARGE SCALE GENOMIC DNA]</scope>
    <source>
        <strain evidence="11 12">DSM 18346</strain>
    </source>
</reference>
<evidence type="ECO:0000256" key="3">
    <source>
        <dbReference type="ARBA" id="ARBA00022598"/>
    </source>
</evidence>
<dbReference type="GO" id="GO:0008270">
    <property type="term" value="F:zinc ion binding"/>
    <property type="evidence" value="ECO:0007669"/>
    <property type="project" value="InterPro"/>
</dbReference>
<protein>
    <recommendedName>
        <fullName evidence="8">Glutamate--tRNA ligase</fullName>
        <ecNumber evidence="8">6.1.1.17</ecNumber>
    </recommendedName>
    <alternativeName>
        <fullName evidence="8">Glutamyl-tRNA synthetase</fullName>
        <shortName evidence="8">GluRS</shortName>
    </alternativeName>
</protein>
<dbReference type="Proteomes" id="UP000198718">
    <property type="component" value="Unassembled WGS sequence"/>
</dbReference>